<name>A0A813KFC3_POLGL</name>
<evidence type="ECO:0000313" key="5">
    <source>
        <dbReference type="Proteomes" id="UP000626109"/>
    </source>
</evidence>
<feature type="non-terminal residue" evidence="4">
    <location>
        <position position="1"/>
    </location>
</feature>
<dbReference type="Proteomes" id="UP000626109">
    <property type="component" value="Unassembled WGS sequence"/>
</dbReference>
<dbReference type="GO" id="GO:0048269">
    <property type="term" value="C:methionine adenosyltransferase complex"/>
    <property type="evidence" value="ECO:0007669"/>
    <property type="project" value="TreeGrafter"/>
</dbReference>
<dbReference type="UniPathway" id="UPA00315">
    <property type="reaction ID" value="UER00080"/>
</dbReference>
<evidence type="ECO:0000256" key="1">
    <source>
        <dbReference type="SAM" id="Coils"/>
    </source>
</evidence>
<dbReference type="SUPFAM" id="SSF51735">
    <property type="entry name" value="NAD(P)-binding Rossmann-fold domains"/>
    <property type="match status" value="1"/>
</dbReference>
<dbReference type="GO" id="GO:0006556">
    <property type="term" value="P:S-adenosylmethionine biosynthetic process"/>
    <property type="evidence" value="ECO:0007669"/>
    <property type="project" value="UniProtKB-UniPathway"/>
</dbReference>
<dbReference type="Pfam" id="PF04321">
    <property type="entry name" value="RmlD_sub_bind"/>
    <property type="match status" value="1"/>
</dbReference>
<comment type="caution">
    <text evidence="4">The sequence shown here is derived from an EMBL/GenBank/DDBJ whole genome shotgun (WGS) entry which is preliminary data.</text>
</comment>
<accession>A0A813KFC3</accession>
<dbReference type="AlphaFoldDB" id="A0A813KFC3"/>
<feature type="region of interest" description="Disordered" evidence="2">
    <location>
        <begin position="442"/>
        <end position="478"/>
    </location>
</feature>
<feature type="compositionally biased region" description="Polar residues" evidence="2">
    <location>
        <begin position="450"/>
        <end position="462"/>
    </location>
</feature>
<dbReference type="InterPro" id="IPR005913">
    <property type="entry name" value="dTDP_dehydrorham_reduct"/>
</dbReference>
<dbReference type="InterPro" id="IPR036291">
    <property type="entry name" value="NAD(P)-bd_dom_sf"/>
</dbReference>
<feature type="region of interest" description="Disordered" evidence="2">
    <location>
        <begin position="518"/>
        <end position="538"/>
    </location>
</feature>
<feature type="domain" description="RmlD-like substrate binding" evidence="3">
    <location>
        <begin position="22"/>
        <end position="223"/>
    </location>
</feature>
<dbReference type="GO" id="GO:0048270">
    <property type="term" value="F:methionine adenosyltransferase regulator activity"/>
    <property type="evidence" value="ECO:0007669"/>
    <property type="project" value="TreeGrafter"/>
</dbReference>
<dbReference type="InterPro" id="IPR029903">
    <property type="entry name" value="RmlD-like-bd"/>
</dbReference>
<dbReference type="EMBL" id="CAJNNW010029710">
    <property type="protein sequence ID" value="CAE8701217.1"/>
    <property type="molecule type" value="Genomic_DNA"/>
</dbReference>
<feature type="coiled-coil region" evidence="1">
    <location>
        <begin position="350"/>
        <end position="395"/>
    </location>
</feature>
<evidence type="ECO:0000313" key="4">
    <source>
        <dbReference type="EMBL" id="CAE8701217.1"/>
    </source>
</evidence>
<dbReference type="PANTHER" id="PTHR10491:SF4">
    <property type="entry name" value="METHIONINE ADENOSYLTRANSFERASE 2 SUBUNIT BETA"/>
    <property type="match status" value="1"/>
</dbReference>
<feature type="non-terminal residue" evidence="4">
    <location>
        <position position="538"/>
    </location>
</feature>
<dbReference type="Gene3D" id="3.40.50.720">
    <property type="entry name" value="NAD(P)-binding Rossmann-like Domain"/>
    <property type="match status" value="1"/>
</dbReference>
<evidence type="ECO:0000259" key="3">
    <source>
        <dbReference type="Pfam" id="PF04321"/>
    </source>
</evidence>
<organism evidence="4 5">
    <name type="scientific">Polarella glacialis</name>
    <name type="common">Dinoflagellate</name>
    <dbReference type="NCBI Taxonomy" id="89957"/>
    <lineage>
        <taxon>Eukaryota</taxon>
        <taxon>Sar</taxon>
        <taxon>Alveolata</taxon>
        <taxon>Dinophyceae</taxon>
        <taxon>Suessiales</taxon>
        <taxon>Suessiaceae</taxon>
        <taxon>Polarella</taxon>
    </lineage>
</organism>
<reference evidence="4" key="1">
    <citation type="submission" date="2021-02" db="EMBL/GenBank/DDBJ databases">
        <authorList>
            <person name="Dougan E. K."/>
            <person name="Rhodes N."/>
            <person name="Thang M."/>
            <person name="Chan C."/>
        </authorList>
    </citation>
    <scope>NUCLEOTIDE SEQUENCE</scope>
</reference>
<keyword evidence="1" id="KW-0175">Coiled coil</keyword>
<proteinExistence type="predicted"/>
<gene>
    <name evidence="4" type="ORF">PGLA2088_LOCUS31935</name>
</gene>
<sequence length="538" mass="59467">DFWEVEALCFTRAQGSSRPLRVYDLSQEGEVVKLVESFRPHVVVHLAADEVLSRDPKGTAALNVGATAALAQACERIGSWLVFVSCDQVFSGNAPPYDEDAEPDPETPLGFQKLRAEQLVTSISPGAAILRVPVLYGFADFLRESTVTGLLADLNDGLRHADDRHLRYPTNAADVVGVLRAMIELHFNGTELKGIFHWQCGEQYTLYEMMCLMADLCGFAQPGIILPGCDPEMPDRLNIQDRRLRCSRLELLIDGSKFRTPLSQGLQQCLRPFMQLQERHPRPSTSLSTLTPRLSTQTLSLSGGTSGGSWVPFVATGGQRHPLAPGGRAAILRRQLRSTSMVLHQTSAEVSKLRKIRDLVREEADRLQRKQSCTLSSTQEQLQKLTQREQFLSEAVQAKMRDEAMTEEMVAEMERELQVDRPSSPSSEPGICSHFISTPFDRRHSRSQDFSEVSDSPTSASMNGIGGPRQPRAESPAFDSEVLKLKQANEGELQRLREENARLRALVHKKGLGSGFGLETGASARSSRCLPESGCLGR</sequence>
<evidence type="ECO:0000256" key="2">
    <source>
        <dbReference type="SAM" id="MobiDB-lite"/>
    </source>
</evidence>
<dbReference type="PANTHER" id="PTHR10491">
    <property type="entry name" value="DTDP-4-DEHYDRORHAMNOSE REDUCTASE"/>
    <property type="match status" value="1"/>
</dbReference>
<protein>
    <recommendedName>
        <fullName evidence="3">RmlD-like substrate binding domain-containing protein</fullName>
    </recommendedName>
</protein>